<reference evidence="1 2" key="1">
    <citation type="journal article" date="2020" name="ISME J.">
        <title>Comparative genomics reveals insights into cyanobacterial evolution and habitat adaptation.</title>
        <authorList>
            <person name="Chen M.Y."/>
            <person name="Teng W.K."/>
            <person name="Zhao L."/>
            <person name="Hu C.X."/>
            <person name="Zhou Y.K."/>
            <person name="Han B.P."/>
            <person name="Song L.R."/>
            <person name="Shu W.S."/>
        </authorList>
    </citation>
    <scope>NUCLEOTIDE SEQUENCE [LARGE SCALE GENOMIC DNA]</scope>
    <source>
        <strain evidence="1 2">FACHB-318</strain>
    </source>
</reference>
<organism evidence="1 2">
    <name type="scientific">Anabaena cylindrica FACHB-318</name>
    <dbReference type="NCBI Taxonomy" id="2692880"/>
    <lineage>
        <taxon>Bacteria</taxon>
        <taxon>Bacillati</taxon>
        <taxon>Cyanobacteriota</taxon>
        <taxon>Cyanophyceae</taxon>
        <taxon>Nostocales</taxon>
        <taxon>Nostocaceae</taxon>
        <taxon>Anabaena</taxon>
    </lineage>
</organism>
<dbReference type="Proteomes" id="UP000638897">
    <property type="component" value="Unassembled WGS sequence"/>
</dbReference>
<evidence type="ECO:0000313" key="1">
    <source>
        <dbReference type="EMBL" id="MBD2172293.1"/>
    </source>
</evidence>
<sequence>MITITFNFPIPPGQIVTIGLRTNRNPFYDGVYLFDVIAFHSGKQTAGQCLGVGRLRFYTETTTES</sequence>
<evidence type="ECO:0000313" key="2">
    <source>
        <dbReference type="Proteomes" id="UP000638897"/>
    </source>
</evidence>
<dbReference type="EMBL" id="JACJQC010000010">
    <property type="protein sequence ID" value="MBD2172293.1"/>
    <property type="molecule type" value="Genomic_DNA"/>
</dbReference>
<dbReference type="InterPro" id="IPR021256">
    <property type="entry name" value="DUF2808"/>
</dbReference>
<comment type="caution">
    <text evidence="1">The sequence shown here is derived from an EMBL/GenBank/DDBJ whole genome shotgun (WGS) entry which is preliminary data.</text>
</comment>
<protein>
    <submittedName>
        <fullName evidence="1">DUF2808 domain-containing protein</fullName>
    </submittedName>
</protein>
<dbReference type="Pfam" id="PF10989">
    <property type="entry name" value="DUF2808"/>
    <property type="match status" value="1"/>
</dbReference>
<gene>
    <name evidence="1" type="ORF">H6F81_13760</name>
</gene>
<proteinExistence type="predicted"/>
<keyword evidence="2" id="KW-1185">Reference proteome</keyword>
<accession>A0ABR7ZIJ5</accession>
<name>A0ABR7ZIJ5_ANACY</name>